<dbReference type="GO" id="GO:0051537">
    <property type="term" value="F:2 iron, 2 sulfur cluster binding"/>
    <property type="evidence" value="ECO:0007669"/>
    <property type="project" value="UniProtKB-KW"/>
</dbReference>
<organism evidence="6 7">
    <name type="scientific">Candidatus Viadribacter manganicus</name>
    <dbReference type="NCBI Taxonomy" id="1759059"/>
    <lineage>
        <taxon>Bacteria</taxon>
        <taxon>Pseudomonadati</taxon>
        <taxon>Pseudomonadota</taxon>
        <taxon>Alphaproteobacteria</taxon>
        <taxon>Hyphomonadales</taxon>
        <taxon>Hyphomonadaceae</taxon>
        <taxon>Candidatus Viadribacter</taxon>
    </lineage>
</organism>
<dbReference type="PANTHER" id="PTHR40261">
    <property type="match status" value="1"/>
</dbReference>
<dbReference type="PANTHER" id="PTHR40261:SF1">
    <property type="entry name" value="RIESKE DOMAIN-CONTAINING PROTEIN"/>
    <property type="match status" value="1"/>
</dbReference>
<keyword evidence="2" id="KW-0479">Metal-binding</keyword>
<dbReference type="RefSeq" id="WP_066770646.1">
    <property type="nucleotide sequence ID" value="NZ_CP013244.1"/>
</dbReference>
<dbReference type="InterPro" id="IPR017941">
    <property type="entry name" value="Rieske_2Fe-2S"/>
</dbReference>
<dbReference type="STRING" id="1759059.ATE48_09555"/>
<dbReference type="OrthoDB" id="9800776at2"/>
<accession>A0A1B1AHW9</accession>
<sequence>MSFERGIVLAQLDALQDPGALVVVPHPDEPFASILLTRKGDRIAAFRNKCPHAGYPLQRSDGRVMVQEGRYIVCAAHGASFGIEDGRCAGGPCNNGDALERIAIVVRDGVVRVA</sequence>
<dbReference type="CDD" id="cd03467">
    <property type="entry name" value="Rieske"/>
    <property type="match status" value="1"/>
</dbReference>
<evidence type="ECO:0000313" key="6">
    <source>
        <dbReference type="EMBL" id="ANP46147.1"/>
    </source>
</evidence>
<dbReference type="GO" id="GO:0046872">
    <property type="term" value="F:metal ion binding"/>
    <property type="evidence" value="ECO:0007669"/>
    <property type="project" value="UniProtKB-KW"/>
</dbReference>
<dbReference type="Gene3D" id="2.102.10.10">
    <property type="entry name" value="Rieske [2Fe-2S] iron-sulphur domain"/>
    <property type="match status" value="1"/>
</dbReference>
<evidence type="ECO:0000256" key="2">
    <source>
        <dbReference type="ARBA" id="ARBA00022723"/>
    </source>
</evidence>
<evidence type="ECO:0000256" key="4">
    <source>
        <dbReference type="ARBA" id="ARBA00023014"/>
    </source>
</evidence>
<dbReference type="PROSITE" id="PS51296">
    <property type="entry name" value="RIESKE"/>
    <property type="match status" value="1"/>
</dbReference>
<keyword evidence="7" id="KW-1185">Reference proteome</keyword>
<gene>
    <name evidence="6" type="ORF">ATE48_09555</name>
</gene>
<evidence type="ECO:0000256" key="3">
    <source>
        <dbReference type="ARBA" id="ARBA00023004"/>
    </source>
</evidence>
<dbReference type="Pfam" id="PF00355">
    <property type="entry name" value="Rieske"/>
    <property type="match status" value="1"/>
</dbReference>
<dbReference type="InParanoid" id="A0A1B1AHW9"/>
<dbReference type="InterPro" id="IPR036922">
    <property type="entry name" value="Rieske_2Fe-2S_sf"/>
</dbReference>
<evidence type="ECO:0000259" key="5">
    <source>
        <dbReference type="PROSITE" id="PS51296"/>
    </source>
</evidence>
<keyword evidence="4" id="KW-0411">Iron-sulfur</keyword>
<dbReference type="AlphaFoldDB" id="A0A1B1AHW9"/>
<feature type="domain" description="Rieske" evidence="5">
    <location>
        <begin position="8"/>
        <end position="113"/>
    </location>
</feature>
<dbReference type="KEGG" id="cbot:ATE48_09555"/>
<protein>
    <recommendedName>
        <fullName evidence="5">Rieske domain-containing protein</fullName>
    </recommendedName>
</protein>
<keyword evidence="1" id="KW-0001">2Fe-2S</keyword>
<dbReference type="SUPFAM" id="SSF50022">
    <property type="entry name" value="ISP domain"/>
    <property type="match status" value="1"/>
</dbReference>
<evidence type="ECO:0000313" key="7">
    <source>
        <dbReference type="Proteomes" id="UP000092498"/>
    </source>
</evidence>
<evidence type="ECO:0000256" key="1">
    <source>
        <dbReference type="ARBA" id="ARBA00022714"/>
    </source>
</evidence>
<name>A0A1B1AHW9_9PROT</name>
<reference evidence="6 7" key="1">
    <citation type="submission" date="2015-11" db="EMBL/GenBank/DDBJ databases">
        <title>Whole-Genome Sequence of Candidatus Oderbacter manganicum from the National Park Lower Oder Valley, Germany.</title>
        <authorList>
            <person name="Braun B."/>
            <person name="Liere K."/>
            <person name="Szewzyk U."/>
        </authorList>
    </citation>
    <scope>NUCLEOTIDE SEQUENCE [LARGE SCALE GENOMIC DNA]</scope>
    <source>
        <strain evidence="6 7">OTSz_A_272</strain>
    </source>
</reference>
<dbReference type="EMBL" id="CP013244">
    <property type="protein sequence ID" value="ANP46147.1"/>
    <property type="molecule type" value="Genomic_DNA"/>
</dbReference>
<proteinExistence type="predicted"/>
<dbReference type="Proteomes" id="UP000092498">
    <property type="component" value="Chromosome"/>
</dbReference>
<keyword evidence="3" id="KW-0408">Iron</keyword>